<dbReference type="RefSeq" id="WP_264487995.1">
    <property type="nucleotide sequence ID" value="NZ_JAPDDT010000006.1"/>
</dbReference>
<evidence type="ECO:0000313" key="4">
    <source>
        <dbReference type="Proteomes" id="UP001320876"/>
    </source>
</evidence>
<keyword evidence="4" id="KW-1185">Reference proteome</keyword>
<reference evidence="3 4" key="1">
    <citation type="submission" date="2022-10" db="EMBL/GenBank/DDBJ databases">
        <title>Luteolibacter arcticus strain CCTCC AB 2014275, whole genome shotgun sequencing project.</title>
        <authorList>
            <person name="Zhao G."/>
            <person name="Shen L."/>
        </authorList>
    </citation>
    <scope>NUCLEOTIDE SEQUENCE [LARGE SCALE GENOMIC DNA]</scope>
    <source>
        <strain evidence="3 4">CCTCC AB 2014275</strain>
    </source>
</reference>
<dbReference type="PANTHER" id="PTHR32294">
    <property type="entry name" value="DNA POLYMERASE III SUBUNIT ALPHA"/>
    <property type="match status" value="1"/>
</dbReference>
<comment type="caution">
    <text evidence="3">The sequence shown here is derived from an EMBL/GenBank/DDBJ whole genome shotgun (WGS) entry which is preliminary data.</text>
</comment>
<feature type="region of interest" description="Disordered" evidence="1">
    <location>
        <begin position="115"/>
        <end position="137"/>
    </location>
</feature>
<protein>
    <recommendedName>
        <fullName evidence="2">DNA polymerase III alpha subunit finger domain-containing protein</fullName>
    </recommendedName>
</protein>
<sequence length="137" mass="15375">MAGCAGHGGNVGEMRHPYLNRRTGIEPVDHIHLLCQPILKRTLGVIRFQEQILRIAMDVAGFAGAEADELRRAMGSKRSRKKMGQVVEKLRRGGWRSEVTMRSPKTRSFKALERSLFMDSQRATPSRLPSLPTPRAP</sequence>
<dbReference type="EMBL" id="JAPDDT010000006">
    <property type="protein sequence ID" value="MCW1923889.1"/>
    <property type="molecule type" value="Genomic_DNA"/>
</dbReference>
<organism evidence="3 4">
    <name type="scientific">Luteolibacter arcticus</name>
    <dbReference type="NCBI Taxonomy" id="1581411"/>
    <lineage>
        <taxon>Bacteria</taxon>
        <taxon>Pseudomonadati</taxon>
        <taxon>Verrucomicrobiota</taxon>
        <taxon>Verrucomicrobiia</taxon>
        <taxon>Verrucomicrobiales</taxon>
        <taxon>Verrucomicrobiaceae</taxon>
        <taxon>Luteolibacter</taxon>
    </lineage>
</organism>
<evidence type="ECO:0000256" key="1">
    <source>
        <dbReference type="SAM" id="MobiDB-lite"/>
    </source>
</evidence>
<dbReference type="InterPro" id="IPR004805">
    <property type="entry name" value="DnaE2/DnaE/PolC"/>
</dbReference>
<dbReference type="Proteomes" id="UP001320876">
    <property type="component" value="Unassembled WGS sequence"/>
</dbReference>
<dbReference type="InterPro" id="IPR040982">
    <property type="entry name" value="DNA_pol3_finger"/>
</dbReference>
<name>A0ABT3GK43_9BACT</name>
<proteinExistence type="predicted"/>
<dbReference type="Pfam" id="PF17657">
    <property type="entry name" value="DNA_pol3_finger"/>
    <property type="match status" value="1"/>
</dbReference>
<feature type="domain" description="DNA polymerase III alpha subunit finger" evidence="2">
    <location>
        <begin position="7"/>
        <end position="92"/>
    </location>
</feature>
<gene>
    <name evidence="3" type="ORF">OKA05_15075</name>
</gene>
<evidence type="ECO:0000259" key="2">
    <source>
        <dbReference type="Pfam" id="PF17657"/>
    </source>
</evidence>
<evidence type="ECO:0000313" key="3">
    <source>
        <dbReference type="EMBL" id="MCW1923889.1"/>
    </source>
</evidence>
<accession>A0ABT3GK43</accession>